<dbReference type="AlphaFoldDB" id="A0A4Q0P6B3"/>
<evidence type="ECO:0008006" key="4">
    <source>
        <dbReference type="Google" id="ProtNLM"/>
    </source>
</evidence>
<sequence>MVKYLVAFLGVLLIFSCSDDVSFNSPAFQGIRDTVFFKAAVSRAELVNDSSDTANSSNFVYAVRLSGILNDEVVSFTLPYYGEGVFDLNPEDDAYASYSNTLGKEFSTRFDGEGSVVVERIEDSTYTGSFRFRARSATDSTEVYFTKGYFYEVPFYKRPPIEEEIPVVSTFFTCRINGVTFNPLSVNASSGSTSLLGVGSTNSVIIRLILPLNIEPGTYPLTDFSVDSEYRASYKSGIFEPIVQSGTVTIISHNKDEKSIGGTFSFVAKGASTINITDGKFGFNY</sequence>
<gene>
    <name evidence="2" type="ORF">DSM00_2065</name>
</gene>
<dbReference type="EMBL" id="QOVM01000004">
    <property type="protein sequence ID" value="RXG22001.1"/>
    <property type="molecule type" value="Genomic_DNA"/>
</dbReference>
<reference evidence="2 3" key="1">
    <citation type="submission" date="2018-07" db="EMBL/GenBank/DDBJ databases">
        <title>Leeuwenhoekiella genomics.</title>
        <authorList>
            <person name="Tahon G."/>
            <person name="Willems A."/>
        </authorList>
    </citation>
    <scope>NUCLEOTIDE SEQUENCE [LARGE SCALE GENOMIC DNA]</scope>
    <source>
        <strain evidence="2 3">LMG 22550</strain>
    </source>
</reference>
<dbReference type="OrthoDB" id="1448607at2"/>
<feature type="chain" id="PRO_5020577255" description="DUF4249 family protein" evidence="1">
    <location>
        <begin position="20"/>
        <end position="285"/>
    </location>
</feature>
<organism evidence="2 3">
    <name type="scientific">Leeuwenhoekiella aequorea</name>
    <dbReference type="NCBI Taxonomy" id="283736"/>
    <lineage>
        <taxon>Bacteria</taxon>
        <taxon>Pseudomonadati</taxon>
        <taxon>Bacteroidota</taxon>
        <taxon>Flavobacteriia</taxon>
        <taxon>Flavobacteriales</taxon>
        <taxon>Flavobacteriaceae</taxon>
        <taxon>Leeuwenhoekiella</taxon>
    </lineage>
</organism>
<proteinExistence type="predicted"/>
<dbReference type="PROSITE" id="PS51257">
    <property type="entry name" value="PROKAR_LIPOPROTEIN"/>
    <property type="match status" value="1"/>
</dbReference>
<name>A0A4Q0P6B3_9FLAO</name>
<comment type="caution">
    <text evidence="2">The sequence shown here is derived from an EMBL/GenBank/DDBJ whole genome shotgun (WGS) entry which is preliminary data.</text>
</comment>
<dbReference type="RefSeq" id="WP_128757907.1">
    <property type="nucleotide sequence ID" value="NZ_QOVM01000004.1"/>
</dbReference>
<evidence type="ECO:0000313" key="2">
    <source>
        <dbReference type="EMBL" id="RXG22001.1"/>
    </source>
</evidence>
<dbReference type="InterPro" id="IPR046219">
    <property type="entry name" value="DUF6252"/>
</dbReference>
<dbReference type="Pfam" id="PF19765">
    <property type="entry name" value="DUF6252"/>
    <property type="match status" value="2"/>
</dbReference>
<evidence type="ECO:0000256" key="1">
    <source>
        <dbReference type="SAM" id="SignalP"/>
    </source>
</evidence>
<protein>
    <recommendedName>
        <fullName evidence="4">DUF4249 family protein</fullName>
    </recommendedName>
</protein>
<evidence type="ECO:0000313" key="3">
    <source>
        <dbReference type="Proteomes" id="UP000289238"/>
    </source>
</evidence>
<keyword evidence="1" id="KW-0732">Signal</keyword>
<keyword evidence="3" id="KW-1185">Reference proteome</keyword>
<dbReference type="Proteomes" id="UP000289238">
    <property type="component" value="Unassembled WGS sequence"/>
</dbReference>
<accession>A0A4Q0P6B3</accession>
<feature type="signal peptide" evidence="1">
    <location>
        <begin position="1"/>
        <end position="19"/>
    </location>
</feature>